<reference evidence="5 6" key="1">
    <citation type="submission" date="2018-12" db="EMBL/GenBank/DDBJ databases">
        <authorList>
            <consortium name="Pathogen Informatics"/>
        </authorList>
    </citation>
    <scope>NUCLEOTIDE SEQUENCE [LARGE SCALE GENOMIC DNA]</scope>
    <source>
        <strain evidence="5 6">NCTC13098</strain>
    </source>
</reference>
<feature type="domain" description="7TM-DISM receptor extracellular" evidence="3">
    <location>
        <begin position="190"/>
        <end position="386"/>
    </location>
</feature>
<organism evidence="5 6">
    <name type="scientific">Raoultella terrigena</name>
    <name type="common">Klebsiella terrigena</name>
    <dbReference type="NCBI Taxonomy" id="577"/>
    <lineage>
        <taxon>Bacteria</taxon>
        <taxon>Pseudomonadati</taxon>
        <taxon>Pseudomonadota</taxon>
        <taxon>Gammaproteobacteria</taxon>
        <taxon>Enterobacterales</taxon>
        <taxon>Enterobacteriaceae</taxon>
        <taxon>Klebsiella/Raoultella group</taxon>
        <taxon>Raoultella</taxon>
    </lineage>
</organism>
<evidence type="ECO:0000259" key="3">
    <source>
        <dbReference type="Pfam" id="PF07695"/>
    </source>
</evidence>
<feature type="transmembrane region" description="Helical" evidence="2">
    <location>
        <begin position="191"/>
        <end position="211"/>
    </location>
</feature>
<feature type="transmembrane region" description="Helical" evidence="2">
    <location>
        <begin position="375"/>
        <end position="395"/>
    </location>
</feature>
<feature type="coiled-coil region" evidence="1">
    <location>
        <begin position="395"/>
        <end position="422"/>
    </location>
</feature>
<sequence>MAIKVFYMNIWKKWLWTIFLAFCSIFIYGGNKAAARVLNLGPDISIQWYADKSGGMTLGSFLMLPQQELKTYHQIPSFGFSSNTYWMKVYLPASSFSGDELWLKLGPSFIDYLTIYYRPVSDDTHWISKEFGDRSTEKNSDINYRESVLILPPPVVGYEVVFKMHSTSTLLFLASLSSAKEFLENSTQDTAFWSFYFGVGLVVSGVALWLAIMLRCRLLWGVCLFSLNYLLVAALHGFPAWLFGSTVLPIQDYMISSLSLLGYATALWLHCEIFNLKKYMNRLYRFLIFIISVILLLQLSVPLDLYGMAMRLETVMFIIVSPVLIITSWMLWQRENVSILSLVIGLMPPIYVLIVVFILLSLNGFISFNNYILNAWQYTLVIHAFTVLILACLRVRAENIELEQKKELARELRSEREASFNQRQFMGWSRMNSEHHLR</sequence>
<feature type="transmembrane region" description="Helical" evidence="2">
    <location>
        <begin position="283"/>
        <end position="303"/>
    </location>
</feature>
<evidence type="ECO:0000256" key="1">
    <source>
        <dbReference type="SAM" id="Coils"/>
    </source>
</evidence>
<dbReference type="InterPro" id="IPR011623">
    <property type="entry name" value="7TMR_DISM_rcpt_extracell_dom1"/>
</dbReference>
<proteinExistence type="predicted"/>
<dbReference type="KEGG" id="rtg:NCTC13098_03966"/>
<dbReference type="AlphaFoldDB" id="A0A3P8KF46"/>
<keyword evidence="2" id="KW-0812">Transmembrane</keyword>
<gene>
    <name evidence="5" type="ORF">NCTC13098_03966</name>
</gene>
<feature type="transmembrane region" description="Helical" evidence="2">
    <location>
        <begin position="218"/>
        <end position="241"/>
    </location>
</feature>
<evidence type="ECO:0000256" key="2">
    <source>
        <dbReference type="SAM" id="Phobius"/>
    </source>
</evidence>
<keyword evidence="2" id="KW-0472">Membrane</keyword>
<name>A0A3P8KF46_RAOTE</name>
<feature type="transmembrane region" description="Helical" evidence="2">
    <location>
        <begin position="315"/>
        <end position="332"/>
    </location>
</feature>
<accession>A0A3P8KF46</accession>
<dbReference type="InterPro" id="IPR011622">
    <property type="entry name" value="7TMR_DISM_rcpt_extracell_dom2"/>
</dbReference>
<dbReference type="Pfam" id="PF07696">
    <property type="entry name" value="7TMR-DISMED2"/>
    <property type="match status" value="1"/>
</dbReference>
<feature type="transmembrane region" description="Helical" evidence="2">
    <location>
        <begin position="253"/>
        <end position="271"/>
    </location>
</feature>
<protein>
    <submittedName>
        <fullName evidence="5">7TMR-DISM extracellular 2</fullName>
    </submittedName>
</protein>
<feature type="domain" description="7TM-DISM receptor extracellular" evidence="4">
    <location>
        <begin position="46"/>
        <end position="176"/>
    </location>
</feature>
<feature type="transmembrane region" description="Helical" evidence="2">
    <location>
        <begin position="339"/>
        <end position="363"/>
    </location>
</feature>
<keyword evidence="1" id="KW-0175">Coiled coil</keyword>
<dbReference type="Pfam" id="PF07695">
    <property type="entry name" value="7TMR-DISM_7TM"/>
    <property type="match status" value="1"/>
</dbReference>
<dbReference type="Proteomes" id="UP000274346">
    <property type="component" value="Chromosome"/>
</dbReference>
<dbReference type="EMBL" id="LR131271">
    <property type="protein sequence ID" value="VDR27595.1"/>
    <property type="molecule type" value="Genomic_DNA"/>
</dbReference>
<keyword evidence="2" id="KW-1133">Transmembrane helix</keyword>
<dbReference type="Gene3D" id="2.60.40.2380">
    <property type="match status" value="1"/>
</dbReference>
<evidence type="ECO:0000313" key="5">
    <source>
        <dbReference type="EMBL" id="VDR27595.1"/>
    </source>
</evidence>
<evidence type="ECO:0000259" key="4">
    <source>
        <dbReference type="Pfam" id="PF07696"/>
    </source>
</evidence>
<evidence type="ECO:0000313" key="6">
    <source>
        <dbReference type="Proteomes" id="UP000274346"/>
    </source>
</evidence>